<dbReference type="InterPro" id="IPR036734">
    <property type="entry name" value="Neur_chan_lig-bd_sf"/>
</dbReference>
<reference evidence="8" key="1">
    <citation type="submission" date="2020-08" db="EMBL/GenBank/DDBJ databases">
        <title>Spodoptera exigua strain:BAW_Kor-Di-RS1 Genome sequencing and assembly.</title>
        <authorList>
            <person name="Kim J."/>
            <person name="Nam H.Y."/>
            <person name="Kwon M."/>
            <person name="Choi J.H."/>
            <person name="Cho S.R."/>
            <person name="Kim G.-H."/>
        </authorList>
    </citation>
    <scope>NUCLEOTIDE SEQUENCE</scope>
    <source>
        <strain evidence="8">BAW_Kor-Di-RS1</strain>
        <tissue evidence="8">Whole-body</tissue>
    </source>
</reference>
<dbReference type="GO" id="GO:0004888">
    <property type="term" value="F:transmembrane signaling receptor activity"/>
    <property type="evidence" value="ECO:0007669"/>
    <property type="project" value="InterPro"/>
</dbReference>
<dbReference type="GO" id="GO:0005230">
    <property type="term" value="F:extracellular ligand-gated monoatomic ion channel activity"/>
    <property type="evidence" value="ECO:0007669"/>
    <property type="project" value="InterPro"/>
</dbReference>
<evidence type="ECO:0000256" key="6">
    <source>
        <dbReference type="SAM" id="SignalP"/>
    </source>
</evidence>
<feature type="signal peptide" evidence="6">
    <location>
        <begin position="1"/>
        <end position="17"/>
    </location>
</feature>
<evidence type="ECO:0000256" key="2">
    <source>
        <dbReference type="ARBA" id="ARBA00022692"/>
    </source>
</evidence>
<keyword evidence="9" id="KW-1185">Reference proteome</keyword>
<evidence type="ECO:0000313" key="8">
    <source>
        <dbReference type="EMBL" id="KAF9417743.1"/>
    </source>
</evidence>
<protein>
    <recommendedName>
        <fullName evidence="7">Neurotransmitter-gated ion-channel ligand-binding domain-containing protein</fullName>
    </recommendedName>
</protein>
<name>A0A835GK51_SPOEX</name>
<dbReference type="SUPFAM" id="SSF63712">
    <property type="entry name" value="Nicotinic receptor ligand binding domain-like"/>
    <property type="match status" value="1"/>
</dbReference>
<dbReference type="Gene3D" id="2.70.170.10">
    <property type="entry name" value="Neurotransmitter-gated ion-channel ligand-binding domain"/>
    <property type="match status" value="1"/>
</dbReference>
<dbReference type="SUPFAM" id="SSF90112">
    <property type="entry name" value="Neurotransmitter-gated ion-channel transmembrane pore"/>
    <property type="match status" value="1"/>
</dbReference>
<dbReference type="CDD" id="cd18989">
    <property type="entry name" value="LGIC_ECD_cation"/>
    <property type="match status" value="1"/>
</dbReference>
<dbReference type="GO" id="GO:0016020">
    <property type="term" value="C:membrane"/>
    <property type="evidence" value="ECO:0007669"/>
    <property type="project" value="UniProtKB-SubCell"/>
</dbReference>
<evidence type="ECO:0000256" key="3">
    <source>
        <dbReference type="ARBA" id="ARBA00022989"/>
    </source>
</evidence>
<gene>
    <name evidence="8" type="ORF">HW555_005250</name>
</gene>
<evidence type="ECO:0000259" key="7">
    <source>
        <dbReference type="Pfam" id="PF02931"/>
    </source>
</evidence>
<comment type="caution">
    <text evidence="8">The sequence shown here is derived from an EMBL/GenBank/DDBJ whole genome shotgun (WGS) entry which is preliminary data.</text>
</comment>
<dbReference type="InterPro" id="IPR006202">
    <property type="entry name" value="Neur_chan_lig-bd"/>
</dbReference>
<proteinExistence type="predicted"/>
<dbReference type="Gene3D" id="1.20.58.390">
    <property type="entry name" value="Neurotransmitter-gated ion-channel transmembrane domain"/>
    <property type="match status" value="1"/>
</dbReference>
<dbReference type="InterPro" id="IPR006201">
    <property type="entry name" value="Neur_channel"/>
</dbReference>
<sequence>MALSTYLLLITLHATLAQDCVINNLPERTAFEKQLRKDLKCDYKIFDPPPQNGSSFPVNIKFVMKKFSFNSEEDTFSVQARMFVSWNDPRLRWNPEKYYGIDVTEMSVMNIWAPTIALVNTVSAEDFENKFYIARCKIFSDGDVQCVRRVTHDAFCNVNLAHWPYDQQECHLIFEASDSKWLKTQINATSRIFSMLGAEYGAEWMITDYKQEANHSSSKQVKLTFVVDREATGLAAIVVYPAMILTFLSMTVLFMDVRRPIRLGLASFCLLCHHYFLCELAENIPKKNIQPPNLLLYYRASVVLSLLIMLLTCVLGKICRLKSAPQNYVISFNNFALESFGKYFVFPQWDLDSDSDGKPFSQDWTKFANIINAVFIIVIIVTYVCLYAVLMPQPIPIAY</sequence>
<accession>A0A835GK51</accession>
<comment type="subcellular location">
    <subcellularLocation>
        <location evidence="1">Membrane</location>
        <topology evidence="1">Multi-pass membrane protein</topology>
    </subcellularLocation>
</comment>
<evidence type="ECO:0000256" key="5">
    <source>
        <dbReference type="SAM" id="Phobius"/>
    </source>
</evidence>
<keyword evidence="3 5" id="KW-1133">Transmembrane helix</keyword>
<keyword evidence="4 5" id="KW-0472">Membrane</keyword>
<dbReference type="PANTHER" id="PTHR18945">
    <property type="entry name" value="NEUROTRANSMITTER GATED ION CHANNEL"/>
    <property type="match status" value="1"/>
</dbReference>
<dbReference type="InterPro" id="IPR038050">
    <property type="entry name" value="Neuro_actylchol_rec"/>
</dbReference>
<feature type="transmembrane region" description="Helical" evidence="5">
    <location>
        <begin position="366"/>
        <end position="390"/>
    </location>
</feature>
<feature type="domain" description="Neurotransmitter-gated ion-channel ligand-binding" evidence="7">
    <location>
        <begin position="32"/>
        <end position="178"/>
    </location>
</feature>
<dbReference type="AlphaFoldDB" id="A0A835GK51"/>
<dbReference type="EMBL" id="JACKWZ010000066">
    <property type="protein sequence ID" value="KAF9417743.1"/>
    <property type="molecule type" value="Genomic_DNA"/>
</dbReference>
<feature type="chain" id="PRO_5033010697" description="Neurotransmitter-gated ion-channel ligand-binding domain-containing protein" evidence="6">
    <location>
        <begin position="18"/>
        <end position="399"/>
    </location>
</feature>
<evidence type="ECO:0000313" key="9">
    <source>
        <dbReference type="Proteomes" id="UP000648187"/>
    </source>
</evidence>
<dbReference type="Proteomes" id="UP000648187">
    <property type="component" value="Unassembled WGS sequence"/>
</dbReference>
<dbReference type="Pfam" id="PF02931">
    <property type="entry name" value="Neur_chan_LBD"/>
    <property type="match status" value="1"/>
</dbReference>
<evidence type="ECO:0000256" key="1">
    <source>
        <dbReference type="ARBA" id="ARBA00004141"/>
    </source>
</evidence>
<organism evidence="8 9">
    <name type="scientific">Spodoptera exigua</name>
    <name type="common">Beet armyworm</name>
    <name type="synonym">Noctua fulgens</name>
    <dbReference type="NCBI Taxonomy" id="7107"/>
    <lineage>
        <taxon>Eukaryota</taxon>
        <taxon>Metazoa</taxon>
        <taxon>Ecdysozoa</taxon>
        <taxon>Arthropoda</taxon>
        <taxon>Hexapoda</taxon>
        <taxon>Insecta</taxon>
        <taxon>Pterygota</taxon>
        <taxon>Neoptera</taxon>
        <taxon>Endopterygota</taxon>
        <taxon>Lepidoptera</taxon>
        <taxon>Glossata</taxon>
        <taxon>Ditrysia</taxon>
        <taxon>Noctuoidea</taxon>
        <taxon>Noctuidae</taxon>
        <taxon>Amphipyrinae</taxon>
        <taxon>Spodoptera</taxon>
    </lineage>
</organism>
<keyword evidence="6" id="KW-0732">Signal</keyword>
<feature type="transmembrane region" description="Helical" evidence="5">
    <location>
        <begin position="261"/>
        <end position="277"/>
    </location>
</feature>
<dbReference type="InterPro" id="IPR036719">
    <property type="entry name" value="Neuro-gated_channel_TM_sf"/>
</dbReference>
<feature type="transmembrane region" description="Helical" evidence="5">
    <location>
        <begin position="233"/>
        <end position="254"/>
    </location>
</feature>
<feature type="transmembrane region" description="Helical" evidence="5">
    <location>
        <begin position="297"/>
        <end position="316"/>
    </location>
</feature>
<evidence type="ECO:0000256" key="4">
    <source>
        <dbReference type="ARBA" id="ARBA00023136"/>
    </source>
</evidence>
<keyword evidence="2 5" id="KW-0812">Transmembrane</keyword>